<comment type="caution">
    <text evidence="1">The sequence shown here is derived from an EMBL/GenBank/DDBJ whole genome shotgun (WGS) entry which is preliminary data.</text>
</comment>
<evidence type="ECO:0000313" key="2">
    <source>
        <dbReference type="Proteomes" id="UP000252458"/>
    </source>
</evidence>
<dbReference type="Pfam" id="PF22162">
    <property type="entry name" value="PFIN"/>
    <property type="match status" value="1"/>
</dbReference>
<name>A0A365QLR1_9BURK</name>
<dbReference type="InterPro" id="IPR054044">
    <property type="entry name" value="PFIN"/>
</dbReference>
<gene>
    <name evidence="1" type="ORF">DPV79_30700</name>
</gene>
<dbReference type="RefSeq" id="WP_113047238.1">
    <property type="nucleotide sequence ID" value="NZ_QMFZ01000033.1"/>
</dbReference>
<accession>A0A365QLR1</accession>
<reference evidence="1 2" key="1">
    <citation type="submission" date="2018-06" db="EMBL/GenBank/DDBJ databases">
        <title>Draft genome sequence of Burkholderia reimsis strain BE51 isolated from a French agricultural soil.</title>
        <authorList>
            <person name="Esmaeel Q."/>
        </authorList>
    </citation>
    <scope>NUCLEOTIDE SEQUENCE [LARGE SCALE GENOMIC DNA]</scope>
    <source>
        <strain evidence="1 2">BE51</strain>
    </source>
</reference>
<dbReference type="AlphaFoldDB" id="A0A365QLR1"/>
<dbReference type="EMBL" id="QMFZ01000033">
    <property type="protein sequence ID" value="RBB34778.1"/>
    <property type="molecule type" value="Genomic_DNA"/>
</dbReference>
<organism evidence="1 2">
    <name type="scientific">Burkholderia reimsis</name>
    <dbReference type="NCBI Taxonomy" id="2234132"/>
    <lineage>
        <taxon>Bacteria</taxon>
        <taxon>Pseudomonadati</taxon>
        <taxon>Pseudomonadota</taxon>
        <taxon>Betaproteobacteria</taxon>
        <taxon>Burkholderiales</taxon>
        <taxon>Burkholderiaceae</taxon>
        <taxon>Burkholderia</taxon>
    </lineage>
</organism>
<proteinExistence type="predicted"/>
<protein>
    <submittedName>
        <fullName evidence="1">Uncharacterized protein</fullName>
    </submittedName>
</protein>
<sequence length="156" mass="17584">MALARAQQNGVEVWIVQLPGHTPYAYTHLKRVFSCDDTRHRVVTIDLTKLLTCADRDTTDYVLPSVLYWPPGKAAGIREFLDPEQDRIPDMPYITFRETRTRTLLGIPGLSKVGVASFRNGQHRARYLAYAGATTLPVEVHETEADLLVHYCGESL</sequence>
<evidence type="ECO:0000313" key="1">
    <source>
        <dbReference type="EMBL" id="RBB34778.1"/>
    </source>
</evidence>
<dbReference type="Proteomes" id="UP000252458">
    <property type="component" value="Unassembled WGS sequence"/>
</dbReference>
<keyword evidence="2" id="KW-1185">Reference proteome</keyword>